<accession>A0ABN7X4D1</accession>
<evidence type="ECO:0000313" key="1">
    <source>
        <dbReference type="EMBL" id="CAG8846892.1"/>
    </source>
</evidence>
<feature type="non-terminal residue" evidence="1">
    <location>
        <position position="89"/>
    </location>
</feature>
<proteinExistence type="predicted"/>
<evidence type="ECO:0000313" key="2">
    <source>
        <dbReference type="Proteomes" id="UP000789901"/>
    </source>
</evidence>
<reference evidence="1 2" key="1">
    <citation type="submission" date="2021-06" db="EMBL/GenBank/DDBJ databases">
        <authorList>
            <person name="Kallberg Y."/>
            <person name="Tangrot J."/>
            <person name="Rosling A."/>
        </authorList>
    </citation>
    <scope>NUCLEOTIDE SEQUENCE [LARGE SCALE GENOMIC DNA]</scope>
    <source>
        <strain evidence="1 2">120-4 pot B 10/14</strain>
    </source>
</reference>
<sequence>PEECFEYWKAKPHILCKICDKPTSAKPSLCRDHAKALIVTSNGLPKSALQAKYDSKTSGRQKNKLVNLRLTRLGKVKRQISKLKVNKSS</sequence>
<dbReference type="Proteomes" id="UP000789901">
    <property type="component" value="Unassembled WGS sequence"/>
</dbReference>
<gene>
    <name evidence="1" type="ORF">GMARGA_LOCUS38391</name>
</gene>
<feature type="non-terminal residue" evidence="1">
    <location>
        <position position="1"/>
    </location>
</feature>
<keyword evidence="2" id="KW-1185">Reference proteome</keyword>
<organism evidence="1 2">
    <name type="scientific">Gigaspora margarita</name>
    <dbReference type="NCBI Taxonomy" id="4874"/>
    <lineage>
        <taxon>Eukaryota</taxon>
        <taxon>Fungi</taxon>
        <taxon>Fungi incertae sedis</taxon>
        <taxon>Mucoromycota</taxon>
        <taxon>Glomeromycotina</taxon>
        <taxon>Glomeromycetes</taxon>
        <taxon>Diversisporales</taxon>
        <taxon>Gigasporaceae</taxon>
        <taxon>Gigaspora</taxon>
    </lineage>
</organism>
<name>A0ABN7X4D1_GIGMA</name>
<dbReference type="PROSITE" id="PS00732">
    <property type="entry name" value="RIBOSOMAL_S16"/>
    <property type="match status" value="1"/>
</dbReference>
<dbReference type="InterPro" id="IPR020592">
    <property type="entry name" value="Ribosomal_bS16_CS"/>
</dbReference>
<dbReference type="EMBL" id="CAJVQB010085362">
    <property type="protein sequence ID" value="CAG8846892.1"/>
    <property type="molecule type" value="Genomic_DNA"/>
</dbReference>
<comment type="caution">
    <text evidence="1">The sequence shown here is derived from an EMBL/GenBank/DDBJ whole genome shotgun (WGS) entry which is preliminary data.</text>
</comment>
<protein>
    <submittedName>
        <fullName evidence="1">16256_t:CDS:1</fullName>
    </submittedName>
</protein>